<name>A0A1I4U1D0_9PSEU</name>
<organism evidence="9 10">
    <name type="scientific">Saccharopolyspora antimicrobica</name>
    <dbReference type="NCBI Taxonomy" id="455193"/>
    <lineage>
        <taxon>Bacteria</taxon>
        <taxon>Bacillati</taxon>
        <taxon>Actinomycetota</taxon>
        <taxon>Actinomycetes</taxon>
        <taxon>Pseudonocardiales</taxon>
        <taxon>Pseudonocardiaceae</taxon>
        <taxon>Saccharopolyspora</taxon>
    </lineage>
</organism>
<keyword evidence="3 6" id="KW-0812">Transmembrane</keyword>
<proteinExistence type="predicted"/>
<feature type="transmembrane region" description="Helical" evidence="6">
    <location>
        <begin position="21"/>
        <end position="42"/>
    </location>
</feature>
<evidence type="ECO:0000256" key="2">
    <source>
        <dbReference type="ARBA" id="ARBA00022475"/>
    </source>
</evidence>
<dbReference type="OrthoDB" id="3298527at2"/>
<evidence type="ECO:0000313" key="11">
    <source>
        <dbReference type="Proteomes" id="UP000270697"/>
    </source>
</evidence>
<dbReference type="Proteomes" id="UP000199398">
    <property type="component" value="Unassembled WGS sequence"/>
</dbReference>
<dbReference type="GO" id="GO:0005886">
    <property type="term" value="C:plasma membrane"/>
    <property type="evidence" value="ECO:0007669"/>
    <property type="project" value="UniProtKB-SubCell"/>
</dbReference>
<evidence type="ECO:0000256" key="6">
    <source>
        <dbReference type="SAM" id="Phobius"/>
    </source>
</evidence>
<evidence type="ECO:0000256" key="3">
    <source>
        <dbReference type="ARBA" id="ARBA00022692"/>
    </source>
</evidence>
<evidence type="ECO:0000313" key="9">
    <source>
        <dbReference type="EMBL" id="SFM82513.1"/>
    </source>
</evidence>
<accession>A0A1I4U1D0</accession>
<protein>
    <submittedName>
        <fullName evidence="8">Phospholipase D-like protein</fullName>
    </submittedName>
    <submittedName>
        <fullName evidence="9">Phospholipase_D-nuclease N-terminal</fullName>
    </submittedName>
</protein>
<comment type="subcellular location">
    <subcellularLocation>
        <location evidence="1">Cell membrane</location>
        <topology evidence="1">Multi-pass membrane protein</topology>
    </subcellularLocation>
</comment>
<keyword evidence="4 6" id="KW-1133">Transmembrane helix</keyword>
<dbReference type="Pfam" id="PF13396">
    <property type="entry name" value="PLDc_N"/>
    <property type="match status" value="1"/>
</dbReference>
<evidence type="ECO:0000259" key="7">
    <source>
        <dbReference type="Pfam" id="PF13396"/>
    </source>
</evidence>
<evidence type="ECO:0000313" key="10">
    <source>
        <dbReference type="Proteomes" id="UP000199398"/>
    </source>
</evidence>
<reference evidence="9 10" key="1">
    <citation type="submission" date="2016-10" db="EMBL/GenBank/DDBJ databases">
        <authorList>
            <person name="de Groot N.N."/>
        </authorList>
    </citation>
    <scope>NUCLEOTIDE SEQUENCE [LARGE SCALE GENOMIC DNA]</scope>
    <source>
        <strain evidence="9 10">CPCC 201259</strain>
    </source>
</reference>
<keyword evidence="2" id="KW-1003">Cell membrane</keyword>
<dbReference type="AlphaFoldDB" id="A0A1I4U1D0"/>
<dbReference type="EMBL" id="RBXX01000002">
    <property type="protein sequence ID" value="RKT88622.1"/>
    <property type="molecule type" value="Genomic_DNA"/>
</dbReference>
<dbReference type="RefSeq" id="WP_093146966.1">
    <property type="nucleotide sequence ID" value="NZ_FOUP01000001.1"/>
</dbReference>
<feature type="transmembrane region" description="Helical" evidence="6">
    <location>
        <begin position="54"/>
        <end position="74"/>
    </location>
</feature>
<feature type="domain" description="Cardiolipin synthase N-terminal" evidence="7">
    <location>
        <begin position="35"/>
        <end position="76"/>
    </location>
</feature>
<evidence type="ECO:0000256" key="4">
    <source>
        <dbReference type="ARBA" id="ARBA00022989"/>
    </source>
</evidence>
<gene>
    <name evidence="8" type="ORF">ATL45_7060</name>
    <name evidence="9" type="ORF">SAMN05421805_1011661</name>
</gene>
<evidence type="ECO:0000256" key="1">
    <source>
        <dbReference type="ARBA" id="ARBA00004651"/>
    </source>
</evidence>
<dbReference type="InterPro" id="IPR027379">
    <property type="entry name" value="CLS_N"/>
</dbReference>
<evidence type="ECO:0000313" key="8">
    <source>
        <dbReference type="EMBL" id="RKT88622.1"/>
    </source>
</evidence>
<keyword evidence="5 6" id="KW-0472">Membrane</keyword>
<dbReference type="Proteomes" id="UP000270697">
    <property type="component" value="Unassembled WGS sequence"/>
</dbReference>
<sequence length="83" mass="8987">MHALVQQTSLATDDGVFQIGMLVLIALPVLLYVGLIIAALISVLGSPQTFGMKVVWIIFVFVAPFLGSILWFVIGRGNARRMA</sequence>
<dbReference type="EMBL" id="FOUP01000001">
    <property type="protein sequence ID" value="SFM82513.1"/>
    <property type="molecule type" value="Genomic_DNA"/>
</dbReference>
<reference evidence="8 11" key="2">
    <citation type="submission" date="2018-10" db="EMBL/GenBank/DDBJ databases">
        <title>Sequencing the genomes of 1000 actinobacteria strains.</title>
        <authorList>
            <person name="Klenk H.-P."/>
        </authorList>
    </citation>
    <scope>NUCLEOTIDE SEQUENCE [LARGE SCALE GENOMIC DNA]</scope>
    <source>
        <strain evidence="8 11">DSM 45119</strain>
    </source>
</reference>
<keyword evidence="11" id="KW-1185">Reference proteome</keyword>
<evidence type="ECO:0000256" key="5">
    <source>
        <dbReference type="ARBA" id="ARBA00023136"/>
    </source>
</evidence>